<evidence type="ECO:0000259" key="4">
    <source>
        <dbReference type="PROSITE" id="PS50043"/>
    </source>
</evidence>
<reference evidence="5" key="2">
    <citation type="journal article" date="2021" name="PeerJ">
        <title>Extensive microbial diversity within the chicken gut microbiome revealed by metagenomics and culture.</title>
        <authorList>
            <person name="Gilroy R."/>
            <person name="Ravi A."/>
            <person name="Getino M."/>
            <person name="Pursley I."/>
            <person name="Horton D.L."/>
            <person name="Alikhan N.F."/>
            <person name="Baker D."/>
            <person name="Gharbi K."/>
            <person name="Hall N."/>
            <person name="Watson M."/>
            <person name="Adriaenssens E.M."/>
            <person name="Foster-Nyarko E."/>
            <person name="Jarju S."/>
            <person name="Secka A."/>
            <person name="Antonio M."/>
            <person name="Oren A."/>
            <person name="Chaudhuri R.R."/>
            <person name="La Ragione R."/>
            <person name="Hildebrand F."/>
            <person name="Pallen M.J."/>
        </authorList>
    </citation>
    <scope>NUCLEOTIDE SEQUENCE</scope>
    <source>
        <strain evidence="5">ChiHecec3B27-6122</strain>
    </source>
</reference>
<evidence type="ECO:0000256" key="1">
    <source>
        <dbReference type="ARBA" id="ARBA00023015"/>
    </source>
</evidence>
<dbReference type="Gene3D" id="1.10.10.10">
    <property type="entry name" value="Winged helix-like DNA-binding domain superfamily/Winged helix DNA-binding domain"/>
    <property type="match status" value="1"/>
</dbReference>
<dbReference type="PRINTS" id="PR00038">
    <property type="entry name" value="HTHLUXR"/>
</dbReference>
<dbReference type="Proteomes" id="UP000886876">
    <property type="component" value="Unassembled WGS sequence"/>
</dbReference>
<keyword evidence="2" id="KW-0238">DNA-binding</keyword>
<proteinExistence type="predicted"/>
<evidence type="ECO:0000256" key="2">
    <source>
        <dbReference type="ARBA" id="ARBA00023125"/>
    </source>
</evidence>
<dbReference type="InterPro" id="IPR027417">
    <property type="entry name" value="P-loop_NTPase"/>
</dbReference>
<accession>A0A9D1G607</accession>
<dbReference type="PROSITE" id="PS50043">
    <property type="entry name" value="HTH_LUXR_2"/>
    <property type="match status" value="1"/>
</dbReference>
<evidence type="ECO:0000313" key="6">
    <source>
        <dbReference type="Proteomes" id="UP000886876"/>
    </source>
</evidence>
<reference evidence="5" key="1">
    <citation type="submission" date="2020-10" db="EMBL/GenBank/DDBJ databases">
        <authorList>
            <person name="Gilroy R."/>
        </authorList>
    </citation>
    <scope>NUCLEOTIDE SEQUENCE</scope>
    <source>
        <strain evidence="5">ChiHecec3B27-6122</strain>
    </source>
</reference>
<keyword evidence="1" id="KW-0805">Transcription regulation</keyword>
<dbReference type="CDD" id="cd06170">
    <property type="entry name" value="LuxR_C_like"/>
    <property type="match status" value="1"/>
</dbReference>
<dbReference type="InterPro" id="IPR036388">
    <property type="entry name" value="WH-like_DNA-bd_sf"/>
</dbReference>
<dbReference type="GO" id="GO:0006355">
    <property type="term" value="P:regulation of DNA-templated transcription"/>
    <property type="evidence" value="ECO:0007669"/>
    <property type="project" value="InterPro"/>
</dbReference>
<dbReference type="InterPro" id="IPR041617">
    <property type="entry name" value="TPR_MalT"/>
</dbReference>
<dbReference type="SMART" id="SM00421">
    <property type="entry name" value="HTH_LUXR"/>
    <property type="match status" value="1"/>
</dbReference>
<dbReference type="InterPro" id="IPR059106">
    <property type="entry name" value="WHD_MalT"/>
</dbReference>
<dbReference type="Gene3D" id="1.25.40.10">
    <property type="entry name" value="Tetratricopeptide repeat domain"/>
    <property type="match status" value="1"/>
</dbReference>
<dbReference type="InterPro" id="IPR000792">
    <property type="entry name" value="Tscrpt_reg_LuxR_C"/>
</dbReference>
<sequence>MEEYTAITAALSRRFETAMRKGRAVLFSAPCGFGKSTAARALLAGKRVLELSVDDPKFSLPPASGRWDVLLIDDLQWLTDAGDQEALCETIRNEQDKQFVLLTRGTMPGWLIPFQAAGVLTVLGAWDLALDRESVGRLLSNNDIEVSDTELTSIYIESRGCPLPLSLLVNHLARGERYSSRVTDEVRRELFMHFEETVYNRLDIETRRLLLELAPFEPVTPEIAKVVSGSGNAAALLEKMQAETSALIQERLDSYRFWPIFRRFLMWKLEQEYDDERKKTLYSRGGLYYELNEDYKRALECYSKSGDSNKISELLARNAELHPGIGHYDEMEPYYRMLPEREILASPALIQAMSMLCAMCMDYEGSERWYKAMSDFASSRRGTDLAAREARSRLAWLDLALPQRSVEGMIESFPKAFKLLRAKEIRLPPFSVTSCLPSVMNGGKDFSPWSKHDDTLYSTLRVPVEAVLGRDGVCLGDLAIAESKYEKGENVKDRLLSLMSKLERIRRDGTPDMEFAIVGLLARTQTDSGRAQDAKQTLLTLRERFEENGYSRFMANLDAMICRTDMYLGNDTEVDIWRREKAPNDPQRMRVMKRYQYLAQAMAELALGDEDQALLTLAPLEPYCEACSRYIDGISLYTLRAIARQRQKNREWKKDMKRALDTAYKFGFVRPLSQYGASALTLVEECGWSTDEEYLEKVLDAMRQQAIYYPDFMKPRRQMTGALSATEKQVLRLICADKSNAEIGEAMGIKLATVKVHVSHILVKLNVNRRSEAKTAAEKLRLL</sequence>
<dbReference type="PANTHER" id="PTHR44688:SF16">
    <property type="entry name" value="DNA-BINDING TRANSCRIPTIONAL ACTIVATOR DEVR_DOSR"/>
    <property type="match status" value="1"/>
</dbReference>
<comment type="caution">
    <text evidence="5">The sequence shown here is derived from an EMBL/GenBank/DDBJ whole genome shotgun (WGS) entry which is preliminary data.</text>
</comment>
<dbReference type="InterPro" id="IPR016032">
    <property type="entry name" value="Sig_transdc_resp-reg_C-effctor"/>
</dbReference>
<dbReference type="EMBL" id="DVJS01000192">
    <property type="protein sequence ID" value="HIS97836.1"/>
    <property type="molecule type" value="Genomic_DNA"/>
</dbReference>
<evidence type="ECO:0000313" key="5">
    <source>
        <dbReference type="EMBL" id="HIS97836.1"/>
    </source>
</evidence>
<name>A0A9D1G607_9FIRM</name>
<protein>
    <submittedName>
        <fullName evidence="5">Helix-turn-helix transcriptional regulator</fullName>
    </submittedName>
</protein>
<feature type="domain" description="HTH luxR-type" evidence="4">
    <location>
        <begin position="716"/>
        <end position="781"/>
    </location>
</feature>
<dbReference type="SUPFAM" id="SSF52540">
    <property type="entry name" value="P-loop containing nucleoside triphosphate hydrolases"/>
    <property type="match status" value="1"/>
</dbReference>
<dbReference type="GO" id="GO:0003677">
    <property type="term" value="F:DNA binding"/>
    <property type="evidence" value="ECO:0007669"/>
    <property type="project" value="UniProtKB-KW"/>
</dbReference>
<dbReference type="Pfam" id="PF00196">
    <property type="entry name" value="GerE"/>
    <property type="match status" value="1"/>
</dbReference>
<keyword evidence="3" id="KW-0804">Transcription</keyword>
<dbReference type="Pfam" id="PF25873">
    <property type="entry name" value="WHD_MalT"/>
    <property type="match status" value="1"/>
</dbReference>
<dbReference type="PANTHER" id="PTHR44688">
    <property type="entry name" value="DNA-BINDING TRANSCRIPTIONAL ACTIVATOR DEVR_DOSR"/>
    <property type="match status" value="1"/>
</dbReference>
<gene>
    <name evidence="5" type="ORF">IAD42_07680</name>
</gene>
<organism evidence="5 6">
    <name type="scientific">Candidatus Scatomorpha pullistercoris</name>
    <dbReference type="NCBI Taxonomy" id="2840929"/>
    <lineage>
        <taxon>Bacteria</taxon>
        <taxon>Bacillati</taxon>
        <taxon>Bacillota</taxon>
        <taxon>Clostridia</taxon>
        <taxon>Eubacteriales</taxon>
        <taxon>Candidatus Scatomorpha</taxon>
    </lineage>
</organism>
<evidence type="ECO:0000256" key="3">
    <source>
        <dbReference type="ARBA" id="ARBA00023163"/>
    </source>
</evidence>
<dbReference type="InterPro" id="IPR011990">
    <property type="entry name" value="TPR-like_helical_dom_sf"/>
</dbReference>
<dbReference type="PROSITE" id="PS00622">
    <property type="entry name" value="HTH_LUXR_1"/>
    <property type="match status" value="1"/>
</dbReference>
<dbReference type="AlphaFoldDB" id="A0A9D1G607"/>
<dbReference type="SUPFAM" id="SSF46894">
    <property type="entry name" value="C-terminal effector domain of the bipartite response regulators"/>
    <property type="match status" value="1"/>
</dbReference>
<dbReference type="Pfam" id="PF17874">
    <property type="entry name" value="TPR_MalT"/>
    <property type="match status" value="1"/>
</dbReference>